<dbReference type="InterPro" id="IPR016181">
    <property type="entry name" value="Acyl_CoA_acyltransferase"/>
</dbReference>
<accession>A0A1H2BH00</accession>
<evidence type="ECO:0000256" key="1">
    <source>
        <dbReference type="SAM" id="Phobius"/>
    </source>
</evidence>
<gene>
    <name evidence="2" type="ORF">SAMN04489716_4611</name>
</gene>
<keyword evidence="1" id="KW-0472">Membrane</keyword>
<keyword evidence="3" id="KW-1185">Reference proteome</keyword>
<dbReference type="RefSeq" id="WP_092546522.1">
    <property type="nucleotide sequence ID" value="NZ_BOMJ01000049.1"/>
</dbReference>
<dbReference type="STRING" id="113562.SAMN04489716_4611"/>
<proteinExistence type="predicted"/>
<evidence type="ECO:0000313" key="3">
    <source>
        <dbReference type="Proteomes" id="UP000198688"/>
    </source>
</evidence>
<keyword evidence="1" id="KW-1133">Transmembrane helix</keyword>
<dbReference type="SUPFAM" id="SSF55729">
    <property type="entry name" value="Acyl-CoA N-acyltransferases (Nat)"/>
    <property type="match status" value="1"/>
</dbReference>
<keyword evidence="1" id="KW-0812">Transmembrane</keyword>
<dbReference type="OrthoDB" id="5571267at2"/>
<evidence type="ECO:0008006" key="4">
    <source>
        <dbReference type="Google" id="ProtNLM"/>
    </source>
</evidence>
<protein>
    <recommendedName>
        <fullName evidence="4">N-acetyltransferase domain-containing protein</fullName>
    </recommendedName>
</protein>
<dbReference type="Proteomes" id="UP000198688">
    <property type="component" value="Chromosome I"/>
</dbReference>
<organism evidence="2 3">
    <name type="scientific">Actinoplanes derwentensis</name>
    <dbReference type="NCBI Taxonomy" id="113562"/>
    <lineage>
        <taxon>Bacteria</taxon>
        <taxon>Bacillati</taxon>
        <taxon>Actinomycetota</taxon>
        <taxon>Actinomycetes</taxon>
        <taxon>Micromonosporales</taxon>
        <taxon>Micromonosporaceae</taxon>
        <taxon>Actinoplanes</taxon>
    </lineage>
</organism>
<feature type="transmembrane region" description="Helical" evidence="1">
    <location>
        <begin position="49"/>
        <end position="67"/>
    </location>
</feature>
<dbReference type="EMBL" id="LT629758">
    <property type="protein sequence ID" value="SDT57533.1"/>
    <property type="molecule type" value="Genomic_DNA"/>
</dbReference>
<reference evidence="2 3" key="1">
    <citation type="submission" date="2016-10" db="EMBL/GenBank/DDBJ databases">
        <authorList>
            <person name="de Groot N.N."/>
        </authorList>
    </citation>
    <scope>NUCLEOTIDE SEQUENCE [LARGE SCALE GENOMIC DNA]</scope>
    <source>
        <strain evidence="2 3">DSM 43941</strain>
    </source>
</reference>
<sequence length="286" mass="32369">MNVQVLPITSADVSRVAHFLHAQLNTRLSVEMWSRSITPTWKSAAPNHGYMLVAAGLVVGVYLAFYADRTVGGARQRFCNLAGWCVLPEYRLLGVKLLRALIKQPGYHFTDLSPSGNVVPINERLGFRHLDSALVAVPNQPWPFLPRRGRIVTADPRRIEDLLSGDVLEQYRDHRDAPAARHVALADPGGVCWAVFRHDRPRGLPFFASLVHVSDPVVFRRMFRPFTRHLLLRHGVPVTLLEPRVARFQPRGAIGVRSDRRRMFRSDTLEPHQIDLLYSELVAVPF</sequence>
<dbReference type="AlphaFoldDB" id="A0A1H2BH00"/>
<name>A0A1H2BH00_9ACTN</name>
<evidence type="ECO:0000313" key="2">
    <source>
        <dbReference type="EMBL" id="SDT57533.1"/>
    </source>
</evidence>